<feature type="compositionally biased region" description="Basic and acidic residues" evidence="1">
    <location>
        <begin position="469"/>
        <end position="482"/>
    </location>
</feature>
<name>A0A7Y9J413_9PSEU</name>
<feature type="region of interest" description="Disordered" evidence="1">
    <location>
        <begin position="423"/>
        <end position="517"/>
    </location>
</feature>
<evidence type="ECO:0000313" key="4">
    <source>
        <dbReference type="Proteomes" id="UP000535890"/>
    </source>
</evidence>
<reference evidence="3 4" key="1">
    <citation type="submission" date="2020-07" db="EMBL/GenBank/DDBJ databases">
        <title>Sequencing the genomes of 1000 actinobacteria strains.</title>
        <authorList>
            <person name="Klenk H.-P."/>
        </authorList>
    </citation>
    <scope>NUCLEOTIDE SEQUENCE [LARGE SCALE GENOMIC DNA]</scope>
    <source>
        <strain evidence="3 4">DSM 45772</strain>
    </source>
</reference>
<dbReference type="AlphaFoldDB" id="A0A7Y9J413"/>
<organism evidence="3 4">
    <name type="scientific">Actinomycetospora corticicola</name>
    <dbReference type="NCBI Taxonomy" id="663602"/>
    <lineage>
        <taxon>Bacteria</taxon>
        <taxon>Bacillati</taxon>
        <taxon>Actinomycetota</taxon>
        <taxon>Actinomycetes</taxon>
        <taxon>Pseudonocardiales</taxon>
        <taxon>Pseudonocardiaceae</taxon>
        <taxon>Actinomycetospora</taxon>
    </lineage>
</organism>
<dbReference type="EMBL" id="JACCBN010000001">
    <property type="protein sequence ID" value="NYD34416.1"/>
    <property type="molecule type" value="Genomic_DNA"/>
</dbReference>
<dbReference type="InterPro" id="IPR019278">
    <property type="entry name" value="DICT_dom"/>
</dbReference>
<protein>
    <submittedName>
        <fullName evidence="3">DICT domain-containing protein</fullName>
    </submittedName>
</protein>
<feature type="domain" description="DICT" evidence="2">
    <location>
        <begin position="34"/>
        <end position="141"/>
    </location>
</feature>
<accession>A0A7Y9J413</accession>
<dbReference type="Proteomes" id="UP000535890">
    <property type="component" value="Unassembled WGS sequence"/>
</dbReference>
<evidence type="ECO:0000313" key="3">
    <source>
        <dbReference type="EMBL" id="NYD34416.1"/>
    </source>
</evidence>
<sequence length="517" mass="54072">MEGPLAHATRTRVERAFIDNLSDHTRVARDRASGQRPERLSKRLLVDVSHAVEKAVMAGSVEQPTVVVALFQQLPYFDRERAVYEAMAAAGVTAVVGFVAGEAHEAPTGVPVVELDPAEALADEWTVVALGPRAGAFLVATDQHSYDPTDPAVEPSRVFDGRWGFSRAQAANELARLRFALGTRLAPEVLRTIDDLLATTMPAGGDAAGSAGSPGEMWATTSLYHMIDRMRDAHAGTRELREQIADAHAAAGARAVAGTDPASGLPDAGFLEQWTPRGGPGALQVGVALFDIPAFTGEALAPARAAYHAGHRVAAALTEPLGPVDVAVRLDVRTFVVLVPGASAVYLNELADRIGEGLAFASEGHPGVALTARVATTTTRDRPLPIDDLRAALEHADASGDPVDAGRTPSGGHIMVAAGPVEAPAHDEPVDGPATGEIPVVDEPAGDPAGRHVRLVEDIPSVPAPEPRTPVDLHDPDDEPRLPRPSPFGSTMARPPRPTAPTSDELGGPGGWFRADG</sequence>
<dbReference type="RefSeq" id="WP_179792371.1">
    <property type="nucleotide sequence ID" value="NZ_BAABHP010000026.1"/>
</dbReference>
<gene>
    <name evidence="3" type="ORF">BJ983_000518</name>
</gene>
<comment type="caution">
    <text evidence="3">The sequence shown here is derived from an EMBL/GenBank/DDBJ whole genome shotgun (WGS) entry which is preliminary data.</text>
</comment>
<evidence type="ECO:0000256" key="1">
    <source>
        <dbReference type="SAM" id="MobiDB-lite"/>
    </source>
</evidence>
<evidence type="ECO:0000259" key="2">
    <source>
        <dbReference type="Pfam" id="PF10069"/>
    </source>
</evidence>
<feature type="region of interest" description="Disordered" evidence="1">
    <location>
        <begin position="396"/>
        <end position="415"/>
    </location>
</feature>
<dbReference type="Pfam" id="PF10069">
    <property type="entry name" value="DICT"/>
    <property type="match status" value="1"/>
</dbReference>
<keyword evidence="4" id="KW-1185">Reference proteome</keyword>
<proteinExistence type="predicted"/>